<dbReference type="InParanoid" id="K3ZPA3"/>
<reference evidence="3" key="1">
    <citation type="journal article" date="2012" name="Nat. Biotechnol.">
        <title>Reference genome sequence of the model plant Setaria.</title>
        <authorList>
            <person name="Bennetzen J.L."/>
            <person name="Schmutz J."/>
            <person name="Wang H."/>
            <person name="Percifield R."/>
            <person name="Hawkins J."/>
            <person name="Pontaroli A.C."/>
            <person name="Estep M."/>
            <person name="Feng L."/>
            <person name="Vaughn J.N."/>
            <person name="Grimwood J."/>
            <person name="Jenkins J."/>
            <person name="Barry K."/>
            <person name="Lindquist E."/>
            <person name="Hellsten U."/>
            <person name="Deshpande S."/>
            <person name="Wang X."/>
            <person name="Wu X."/>
            <person name="Mitros T."/>
            <person name="Triplett J."/>
            <person name="Yang X."/>
            <person name="Ye C.Y."/>
            <person name="Mauro-Herrera M."/>
            <person name="Wang L."/>
            <person name="Li P."/>
            <person name="Sharma M."/>
            <person name="Sharma R."/>
            <person name="Ronald P.C."/>
            <person name="Panaud O."/>
            <person name="Kellogg E.A."/>
            <person name="Brutnell T.P."/>
            <person name="Doust A.N."/>
            <person name="Tuskan G.A."/>
            <person name="Rokhsar D."/>
            <person name="Devos K.M."/>
        </authorList>
    </citation>
    <scope>NUCLEOTIDE SEQUENCE [LARGE SCALE GENOMIC DNA]</scope>
    <source>
        <strain evidence="3">cv. Yugu1</strain>
    </source>
</reference>
<dbReference type="AlphaFoldDB" id="K3ZPA3"/>
<keyword evidence="3" id="KW-1185">Reference proteome</keyword>
<evidence type="ECO:0000313" key="2">
    <source>
        <dbReference type="EnsemblPlants" id="KQK95171"/>
    </source>
</evidence>
<dbReference type="Gramene" id="KQK95171">
    <property type="protein sequence ID" value="KQK95171"/>
    <property type="gene ID" value="SETIT_028433mg"/>
</dbReference>
<dbReference type="Proteomes" id="UP000004995">
    <property type="component" value="Unassembled WGS sequence"/>
</dbReference>
<reference evidence="2" key="2">
    <citation type="submission" date="2018-08" db="UniProtKB">
        <authorList>
            <consortium name="EnsemblPlants"/>
        </authorList>
    </citation>
    <scope>IDENTIFICATION</scope>
    <source>
        <strain evidence="2">Yugu1</strain>
    </source>
</reference>
<dbReference type="EMBL" id="AGNK02005094">
    <property type="status" value="NOT_ANNOTATED_CDS"/>
    <property type="molecule type" value="Genomic_DNA"/>
</dbReference>
<organism evidence="2 3">
    <name type="scientific">Setaria italica</name>
    <name type="common">Foxtail millet</name>
    <name type="synonym">Panicum italicum</name>
    <dbReference type="NCBI Taxonomy" id="4555"/>
    <lineage>
        <taxon>Eukaryota</taxon>
        <taxon>Viridiplantae</taxon>
        <taxon>Streptophyta</taxon>
        <taxon>Embryophyta</taxon>
        <taxon>Tracheophyta</taxon>
        <taxon>Spermatophyta</taxon>
        <taxon>Magnoliopsida</taxon>
        <taxon>Liliopsida</taxon>
        <taxon>Poales</taxon>
        <taxon>Poaceae</taxon>
        <taxon>PACMAD clade</taxon>
        <taxon>Panicoideae</taxon>
        <taxon>Panicodae</taxon>
        <taxon>Paniceae</taxon>
        <taxon>Cenchrinae</taxon>
        <taxon>Setaria</taxon>
    </lineage>
</organism>
<sequence>MRGRVRGRPPPLPSRTRTTPMGLRRLVGTAAATTSRSSSLKSAGSSRAPTDLAIARWAMPMDKLSILTLIRTADVLRWRSEGW</sequence>
<feature type="region of interest" description="Disordered" evidence="1">
    <location>
        <begin position="29"/>
        <end position="48"/>
    </location>
</feature>
<protein>
    <submittedName>
        <fullName evidence="2">Uncharacterized protein</fullName>
    </submittedName>
</protein>
<evidence type="ECO:0000313" key="3">
    <source>
        <dbReference type="Proteomes" id="UP000004995"/>
    </source>
</evidence>
<feature type="region of interest" description="Disordered" evidence="1">
    <location>
        <begin position="1"/>
        <end position="24"/>
    </location>
</feature>
<evidence type="ECO:0000256" key="1">
    <source>
        <dbReference type="SAM" id="MobiDB-lite"/>
    </source>
</evidence>
<name>K3ZPA3_SETIT</name>
<dbReference type="EnsemblPlants" id="KQK95171">
    <property type="protein sequence ID" value="KQK95171"/>
    <property type="gene ID" value="SETIT_028433mg"/>
</dbReference>
<accession>K3ZPA3</accession>
<proteinExistence type="predicted"/>
<dbReference type="HOGENOM" id="CLU_2546925_0_0_1"/>